<dbReference type="PROSITE" id="PS50850">
    <property type="entry name" value="MFS"/>
    <property type="match status" value="1"/>
</dbReference>
<keyword evidence="5 8" id="KW-1133">Transmembrane helix</keyword>
<dbReference type="Proteomes" id="UP000076532">
    <property type="component" value="Unassembled WGS sequence"/>
</dbReference>
<dbReference type="InterPro" id="IPR005828">
    <property type="entry name" value="MFS_sugar_transport-like"/>
</dbReference>
<gene>
    <name evidence="10" type="ORF">FIBSPDRAFT_734477</name>
</gene>
<keyword evidence="3" id="KW-0592">Phosphate transport</keyword>
<dbReference type="PANTHER" id="PTHR24064">
    <property type="entry name" value="SOLUTE CARRIER FAMILY 22 MEMBER"/>
    <property type="match status" value="1"/>
</dbReference>
<evidence type="ECO:0000313" key="10">
    <source>
        <dbReference type="EMBL" id="KZP25104.1"/>
    </source>
</evidence>
<dbReference type="NCBIfam" id="TIGR00887">
    <property type="entry name" value="2A0109"/>
    <property type="match status" value="1"/>
</dbReference>
<dbReference type="OrthoDB" id="433512at2759"/>
<dbReference type="GO" id="GO:0006817">
    <property type="term" value="P:phosphate ion transport"/>
    <property type="evidence" value="ECO:0007669"/>
    <property type="project" value="UniProtKB-KW"/>
</dbReference>
<evidence type="ECO:0000256" key="3">
    <source>
        <dbReference type="ARBA" id="ARBA00022592"/>
    </source>
</evidence>
<feature type="transmembrane region" description="Helical" evidence="8">
    <location>
        <begin position="496"/>
        <end position="518"/>
    </location>
</feature>
<dbReference type="PROSITE" id="PS00216">
    <property type="entry name" value="SUGAR_TRANSPORT_1"/>
    <property type="match status" value="1"/>
</dbReference>
<dbReference type="GO" id="GO:0016020">
    <property type="term" value="C:membrane"/>
    <property type="evidence" value="ECO:0007669"/>
    <property type="project" value="UniProtKB-SubCell"/>
</dbReference>
<evidence type="ECO:0000256" key="1">
    <source>
        <dbReference type="ARBA" id="ARBA00004141"/>
    </source>
</evidence>
<keyword evidence="2" id="KW-0813">Transport</keyword>
<sequence>MANIEKSSTDSSYPAALPKSSKQDEAGVILDERRRAALAEVDNADFSWWHVKIVLVAGVGFFTDAYDIFAINIASTMIGYVYGKGNNNTLTPNQDLAIKVATPVGTLVGQLLFGWLADVVGRKRMYGVELMIIIVGCFAQAVSGGAHAVSIIGVLVVWRFIMGVGIGGDYPLSATISSEFASTRTRGRLMTAVFSAQGWGNFAAALVSLIIVSAYKTKILADPAPNYNHVDYMWRLLIGLGCVPATIALYFRLTIPETPRFTMDVERNIKQATTDIHDVMTTGTYHVDPDAVVQRVEAPKASRRDFIAHFSKWQNAKILIGTSWSWFALDIAFYGLGLNSSKILTTIGFGTPVTKGSLGVYENLRNVSIGNLILSAGGLIPGYYASFFLIDSWGRKPIQFMGFGMLTVLFCILGFGYDKLNSTPEAKKAFIFLYCLANFFQNFGPNVTTFVIPGEVFPTRYRSTAHGISAASGKLGAIVAQVGFARLANIGGPNKFLQHILEIFAFFMLTGIFSTMLLPETKQRSLEELSNEDQEGFVSGIAGHPDEEFISGSSQNATHVV</sequence>
<dbReference type="GO" id="GO:0005315">
    <property type="term" value="F:phosphate transmembrane transporter activity"/>
    <property type="evidence" value="ECO:0007669"/>
    <property type="project" value="InterPro"/>
</dbReference>
<dbReference type="InterPro" id="IPR004738">
    <property type="entry name" value="Phos_permease"/>
</dbReference>
<keyword evidence="6 8" id="KW-0472">Membrane</keyword>
<evidence type="ECO:0000256" key="6">
    <source>
        <dbReference type="ARBA" id="ARBA00023136"/>
    </source>
</evidence>
<evidence type="ECO:0000256" key="4">
    <source>
        <dbReference type="ARBA" id="ARBA00022692"/>
    </source>
</evidence>
<dbReference type="InterPro" id="IPR005829">
    <property type="entry name" value="Sugar_transporter_CS"/>
</dbReference>
<organism evidence="10 11">
    <name type="scientific">Athelia psychrophila</name>
    <dbReference type="NCBI Taxonomy" id="1759441"/>
    <lineage>
        <taxon>Eukaryota</taxon>
        <taxon>Fungi</taxon>
        <taxon>Dikarya</taxon>
        <taxon>Basidiomycota</taxon>
        <taxon>Agaricomycotina</taxon>
        <taxon>Agaricomycetes</taxon>
        <taxon>Agaricomycetidae</taxon>
        <taxon>Atheliales</taxon>
        <taxon>Atheliaceae</taxon>
        <taxon>Athelia</taxon>
    </lineage>
</organism>
<feature type="transmembrane region" description="Helical" evidence="8">
    <location>
        <begin position="96"/>
        <end position="117"/>
    </location>
</feature>
<feature type="region of interest" description="Disordered" evidence="7">
    <location>
        <begin position="1"/>
        <end position="20"/>
    </location>
</feature>
<keyword evidence="4 8" id="KW-0812">Transmembrane</keyword>
<feature type="domain" description="Major facilitator superfamily (MFS) profile" evidence="9">
    <location>
        <begin position="53"/>
        <end position="522"/>
    </location>
</feature>
<reference evidence="10 11" key="1">
    <citation type="journal article" date="2016" name="Mol. Biol. Evol.">
        <title>Comparative Genomics of Early-Diverging Mushroom-Forming Fungi Provides Insights into the Origins of Lignocellulose Decay Capabilities.</title>
        <authorList>
            <person name="Nagy L.G."/>
            <person name="Riley R."/>
            <person name="Tritt A."/>
            <person name="Adam C."/>
            <person name="Daum C."/>
            <person name="Floudas D."/>
            <person name="Sun H."/>
            <person name="Yadav J.S."/>
            <person name="Pangilinan J."/>
            <person name="Larsson K.H."/>
            <person name="Matsuura K."/>
            <person name="Barry K."/>
            <person name="Labutti K."/>
            <person name="Kuo R."/>
            <person name="Ohm R.A."/>
            <person name="Bhattacharya S.S."/>
            <person name="Shirouzu T."/>
            <person name="Yoshinaga Y."/>
            <person name="Martin F.M."/>
            <person name="Grigoriev I.V."/>
            <person name="Hibbett D.S."/>
        </authorList>
    </citation>
    <scope>NUCLEOTIDE SEQUENCE [LARGE SCALE GENOMIC DNA]</scope>
    <source>
        <strain evidence="10 11">CBS 109695</strain>
    </source>
</reference>
<feature type="transmembrane region" description="Helical" evidence="8">
    <location>
        <begin position="369"/>
        <end position="390"/>
    </location>
</feature>
<dbReference type="AlphaFoldDB" id="A0A166NKF0"/>
<dbReference type="PROSITE" id="PS00217">
    <property type="entry name" value="SUGAR_TRANSPORT_2"/>
    <property type="match status" value="1"/>
</dbReference>
<dbReference type="CDD" id="cd17364">
    <property type="entry name" value="MFS_PhT"/>
    <property type="match status" value="1"/>
</dbReference>
<proteinExistence type="predicted"/>
<dbReference type="EMBL" id="KV417522">
    <property type="protein sequence ID" value="KZP25104.1"/>
    <property type="molecule type" value="Genomic_DNA"/>
</dbReference>
<feature type="transmembrane region" description="Helical" evidence="8">
    <location>
        <begin position="429"/>
        <end position="452"/>
    </location>
</feature>
<evidence type="ECO:0000259" key="9">
    <source>
        <dbReference type="PROSITE" id="PS50850"/>
    </source>
</evidence>
<dbReference type="STRING" id="436010.A0A166NKF0"/>
<evidence type="ECO:0000313" key="11">
    <source>
        <dbReference type="Proteomes" id="UP000076532"/>
    </source>
</evidence>
<dbReference type="SUPFAM" id="SSF103473">
    <property type="entry name" value="MFS general substrate transporter"/>
    <property type="match status" value="1"/>
</dbReference>
<feature type="transmembrane region" description="Helical" evidence="8">
    <location>
        <begin position="232"/>
        <end position="253"/>
    </location>
</feature>
<dbReference type="Pfam" id="PF00083">
    <property type="entry name" value="Sugar_tr"/>
    <property type="match status" value="1"/>
</dbReference>
<comment type="subcellular location">
    <subcellularLocation>
        <location evidence="1">Membrane</location>
        <topology evidence="1">Multi-pass membrane protein</topology>
    </subcellularLocation>
</comment>
<protein>
    <submittedName>
        <fullName evidence="10">Phosphate permease</fullName>
    </submittedName>
</protein>
<evidence type="ECO:0000256" key="5">
    <source>
        <dbReference type="ARBA" id="ARBA00022989"/>
    </source>
</evidence>
<keyword evidence="11" id="KW-1185">Reference proteome</keyword>
<accession>A0A166NKF0</accession>
<evidence type="ECO:0000256" key="8">
    <source>
        <dbReference type="SAM" id="Phobius"/>
    </source>
</evidence>
<name>A0A166NKF0_9AGAM</name>
<dbReference type="Gene3D" id="1.20.1250.20">
    <property type="entry name" value="MFS general substrate transporter like domains"/>
    <property type="match status" value="2"/>
</dbReference>
<dbReference type="InterPro" id="IPR036259">
    <property type="entry name" value="MFS_trans_sf"/>
</dbReference>
<feature type="transmembrane region" description="Helical" evidence="8">
    <location>
        <begin position="189"/>
        <end position="212"/>
    </location>
</feature>
<feature type="compositionally biased region" description="Polar residues" evidence="7">
    <location>
        <begin position="1"/>
        <end position="12"/>
    </location>
</feature>
<dbReference type="InterPro" id="IPR020846">
    <property type="entry name" value="MFS_dom"/>
</dbReference>
<evidence type="ECO:0000256" key="7">
    <source>
        <dbReference type="SAM" id="MobiDB-lite"/>
    </source>
</evidence>
<feature type="transmembrane region" description="Helical" evidence="8">
    <location>
        <begin position="397"/>
        <end position="417"/>
    </location>
</feature>
<evidence type="ECO:0000256" key="2">
    <source>
        <dbReference type="ARBA" id="ARBA00022448"/>
    </source>
</evidence>